<keyword evidence="2" id="KW-1185">Reference proteome</keyword>
<accession>A0A3Q3GDX9</accession>
<sequence>LQTLTLFAMAGELHSYSEVCEALSTLEVALGFLAMTGGEPLMQLSCYLEEVLQMENQMAPHIFKALSMCCLKHCVALWQLLISLKSENMLRLKRDPFVGVSEKYKQVLGEDEHRLLTGFFSKNSADAFLLEMHEFLVLVLQKPNALDTFRPDWLKDTLFSYMERKDLDIPRDVEELFPVEILLCHYVEAWKFIVAFKQERGQRQ</sequence>
<reference evidence="1" key="1">
    <citation type="submission" date="2025-08" db="UniProtKB">
        <authorList>
            <consortium name="Ensembl"/>
        </authorList>
    </citation>
    <scope>IDENTIFICATION</scope>
</reference>
<reference evidence="1" key="2">
    <citation type="submission" date="2025-09" db="UniProtKB">
        <authorList>
            <consortium name="Ensembl"/>
        </authorList>
    </citation>
    <scope>IDENTIFICATION</scope>
</reference>
<dbReference type="InParanoid" id="A0A3Q3GDX9"/>
<dbReference type="GO" id="GO:0016020">
    <property type="term" value="C:membrane"/>
    <property type="evidence" value="ECO:0007669"/>
    <property type="project" value="TreeGrafter"/>
</dbReference>
<dbReference type="GO" id="GO:2000051">
    <property type="term" value="P:negative regulation of non-canonical Wnt signaling pathway"/>
    <property type="evidence" value="ECO:0007669"/>
    <property type="project" value="TreeGrafter"/>
</dbReference>
<evidence type="ECO:0000313" key="2">
    <source>
        <dbReference type="Proteomes" id="UP000261660"/>
    </source>
</evidence>
<dbReference type="GO" id="GO:0016887">
    <property type="term" value="F:ATP hydrolysis activity"/>
    <property type="evidence" value="ECO:0007669"/>
    <property type="project" value="InterPro"/>
</dbReference>
<dbReference type="PANTHER" id="PTHR22605">
    <property type="entry name" value="RZ-TYPE DOMAIN-CONTAINING PROTEIN"/>
    <property type="match status" value="1"/>
</dbReference>
<dbReference type="GO" id="GO:0005829">
    <property type="term" value="C:cytosol"/>
    <property type="evidence" value="ECO:0007669"/>
    <property type="project" value="TreeGrafter"/>
</dbReference>
<proteinExistence type="predicted"/>
<dbReference type="GeneTree" id="ENSGT00630000089884"/>
<name>A0A3Q3GDX9_9LABR</name>
<dbReference type="GO" id="GO:0004842">
    <property type="term" value="F:ubiquitin-protein transferase activity"/>
    <property type="evidence" value="ECO:0007669"/>
    <property type="project" value="InterPro"/>
</dbReference>
<dbReference type="GO" id="GO:0002040">
    <property type="term" value="P:sprouting angiogenesis"/>
    <property type="evidence" value="ECO:0007669"/>
    <property type="project" value="TreeGrafter"/>
</dbReference>
<dbReference type="Ensembl" id="ENSLBET00000032811.1">
    <property type="protein sequence ID" value="ENSLBEP00000031386.1"/>
    <property type="gene ID" value="ENSLBEG00000023689.1"/>
</dbReference>
<dbReference type="PANTHER" id="PTHR22605:SF18">
    <property type="entry name" value="E3 UBIQUITIN-PROTEIN LIGASE RNF213-ALPHA"/>
    <property type="match status" value="1"/>
</dbReference>
<dbReference type="GO" id="GO:0006511">
    <property type="term" value="P:ubiquitin-dependent protein catabolic process"/>
    <property type="evidence" value="ECO:0007669"/>
    <property type="project" value="TreeGrafter"/>
</dbReference>
<dbReference type="AlphaFoldDB" id="A0A3Q3GDX9"/>
<dbReference type="Proteomes" id="UP000261660">
    <property type="component" value="Unplaced"/>
</dbReference>
<dbReference type="InterPro" id="IPR031248">
    <property type="entry name" value="RNF213"/>
</dbReference>
<dbReference type="GO" id="GO:0005730">
    <property type="term" value="C:nucleolus"/>
    <property type="evidence" value="ECO:0007669"/>
    <property type="project" value="TreeGrafter"/>
</dbReference>
<evidence type="ECO:0008006" key="3">
    <source>
        <dbReference type="Google" id="ProtNLM"/>
    </source>
</evidence>
<evidence type="ECO:0000313" key="1">
    <source>
        <dbReference type="Ensembl" id="ENSLBEP00000031386.1"/>
    </source>
</evidence>
<protein>
    <recommendedName>
        <fullName evidence="3">RN213 ligase</fullName>
    </recommendedName>
</protein>
<organism evidence="1 2">
    <name type="scientific">Labrus bergylta</name>
    <name type="common">ballan wrasse</name>
    <dbReference type="NCBI Taxonomy" id="56723"/>
    <lineage>
        <taxon>Eukaryota</taxon>
        <taxon>Metazoa</taxon>
        <taxon>Chordata</taxon>
        <taxon>Craniata</taxon>
        <taxon>Vertebrata</taxon>
        <taxon>Euteleostomi</taxon>
        <taxon>Actinopterygii</taxon>
        <taxon>Neopterygii</taxon>
        <taxon>Teleostei</taxon>
        <taxon>Neoteleostei</taxon>
        <taxon>Acanthomorphata</taxon>
        <taxon>Eupercaria</taxon>
        <taxon>Labriformes</taxon>
        <taxon>Labridae</taxon>
        <taxon>Labrus</taxon>
    </lineage>
</organism>